<dbReference type="EMBL" id="LRGB01000512">
    <property type="protein sequence ID" value="KZS18531.1"/>
    <property type="molecule type" value="Genomic_DNA"/>
</dbReference>
<dbReference type="OrthoDB" id="7427568at2759"/>
<dbReference type="PROSITE" id="PS51155">
    <property type="entry name" value="CHIT_BIND_RR_2"/>
    <property type="match status" value="1"/>
</dbReference>
<dbReference type="Proteomes" id="UP000076858">
    <property type="component" value="Unassembled WGS sequence"/>
</dbReference>
<dbReference type="AlphaFoldDB" id="A0A0P5UWJ6"/>
<accession>A0A0P5UWJ6</accession>
<dbReference type="GO" id="GO:0042302">
    <property type="term" value="F:structural constituent of cuticle"/>
    <property type="evidence" value="ECO:0007669"/>
    <property type="project" value="UniProtKB-UniRule"/>
</dbReference>
<keyword evidence="2" id="KW-1185">Reference proteome</keyword>
<dbReference type="PRINTS" id="PR00947">
    <property type="entry name" value="CUTICLE"/>
</dbReference>
<dbReference type="InterPro" id="IPR051217">
    <property type="entry name" value="Insect_Cuticle_Struc_Prot"/>
</dbReference>
<evidence type="ECO:0000313" key="2">
    <source>
        <dbReference type="Proteomes" id="UP000076858"/>
    </source>
</evidence>
<name>A0A0P5UWJ6_9CRUS</name>
<dbReference type="InterPro" id="IPR000618">
    <property type="entry name" value="Insect_cuticle"/>
</dbReference>
<gene>
    <name evidence="1" type="ORF">APZ42_015057</name>
</gene>
<organism evidence="1 2">
    <name type="scientific">Daphnia magna</name>
    <dbReference type="NCBI Taxonomy" id="35525"/>
    <lineage>
        <taxon>Eukaryota</taxon>
        <taxon>Metazoa</taxon>
        <taxon>Ecdysozoa</taxon>
        <taxon>Arthropoda</taxon>
        <taxon>Crustacea</taxon>
        <taxon>Branchiopoda</taxon>
        <taxon>Diplostraca</taxon>
        <taxon>Cladocera</taxon>
        <taxon>Anomopoda</taxon>
        <taxon>Daphniidae</taxon>
        <taxon>Daphnia</taxon>
    </lineage>
</organism>
<dbReference type="GO" id="GO:0031012">
    <property type="term" value="C:extracellular matrix"/>
    <property type="evidence" value="ECO:0007669"/>
    <property type="project" value="TreeGrafter"/>
</dbReference>
<dbReference type="PANTHER" id="PTHR12236">
    <property type="entry name" value="STRUCTURAL CONTITUENT OF CUTICLE"/>
    <property type="match status" value="1"/>
</dbReference>
<sequence>MSIFSLLFCLQLVTMNRWFILFAVCNAVSGIDGRPQQPYILKPNGEIIHFVGGLPVPFISQKLVMPMTSTMLLGLPVPLAGSVIPLALWPYFNQFNPSFISNVIYKERTSTPVPISTSIGLDSGNEITTSIPMKSEETTAATITATQADVALSIPTADSGIVAGAVSQAVTQPSSSIPAYSTLPPSLAMPTTPVITVQRDGEYDFEYSVNNRETGDIKSHGEKRLNGVVTGYYSLVDADGMLRKVNYTADANGFRVTVNRLPITSQ</sequence>
<dbReference type="PANTHER" id="PTHR12236:SF95">
    <property type="entry name" value="CUTICULAR PROTEIN 76BD, ISOFORM C-RELATED"/>
    <property type="match status" value="1"/>
</dbReference>
<evidence type="ECO:0000313" key="1">
    <source>
        <dbReference type="EMBL" id="KZS18531.1"/>
    </source>
</evidence>
<dbReference type="STRING" id="35525.A0A0P5UWJ6"/>
<proteinExistence type="predicted"/>
<reference evidence="1 2" key="1">
    <citation type="submission" date="2016-03" db="EMBL/GenBank/DDBJ databases">
        <title>EvidentialGene: Evidence-directed Construction of Genes on Genomes.</title>
        <authorList>
            <person name="Gilbert D.G."/>
            <person name="Choi J.-H."/>
            <person name="Mockaitis K."/>
            <person name="Colbourne J."/>
            <person name="Pfrender M."/>
        </authorList>
    </citation>
    <scope>NUCLEOTIDE SEQUENCE [LARGE SCALE GENOMIC DNA]</scope>
    <source>
        <strain evidence="1 2">Xinb3</strain>
        <tissue evidence="1">Complete organism</tissue>
    </source>
</reference>
<dbReference type="Pfam" id="PF00379">
    <property type="entry name" value="Chitin_bind_4"/>
    <property type="match status" value="1"/>
</dbReference>
<dbReference type="InterPro" id="IPR031311">
    <property type="entry name" value="CHIT_BIND_RR_consensus"/>
</dbReference>
<dbReference type="PROSITE" id="PS00233">
    <property type="entry name" value="CHIT_BIND_RR_1"/>
    <property type="match status" value="1"/>
</dbReference>
<protein>
    <submittedName>
        <fullName evidence="1">Cuticular 66D-like protein</fullName>
    </submittedName>
</protein>
<dbReference type="GO" id="GO:0005615">
    <property type="term" value="C:extracellular space"/>
    <property type="evidence" value="ECO:0007669"/>
    <property type="project" value="TreeGrafter"/>
</dbReference>
<comment type="caution">
    <text evidence="1">The sequence shown here is derived from an EMBL/GenBank/DDBJ whole genome shotgun (WGS) entry which is preliminary data.</text>
</comment>